<reference evidence="4 5" key="1">
    <citation type="submission" date="2023-09" db="EMBL/GenBank/DDBJ databases">
        <title>Different Types of Thermotolerant Ring-Cleaving Dioxygenases derived from Aeribacillus composti HB-1 applied for multiple aromatic hydrocarbons removal.</title>
        <authorList>
            <person name="Cao L."/>
            <person name="Li M."/>
            <person name="Ma T."/>
        </authorList>
    </citation>
    <scope>NUCLEOTIDE SEQUENCE [LARGE SCALE GENOMIC DNA]</scope>
    <source>
        <strain evidence="4 5">HB-1</strain>
    </source>
</reference>
<feature type="transmembrane region" description="Helical" evidence="1">
    <location>
        <begin position="84"/>
        <end position="105"/>
    </location>
</feature>
<feature type="transmembrane region" description="Helical" evidence="1">
    <location>
        <begin position="6"/>
        <end position="25"/>
    </location>
</feature>
<gene>
    <name evidence="4" type="ORF">RI196_05870</name>
</gene>
<protein>
    <submittedName>
        <fullName evidence="4">TIGR03943 family protein</fullName>
    </submittedName>
</protein>
<feature type="domain" description="DUF1980" evidence="2">
    <location>
        <begin position="8"/>
        <end position="116"/>
    </location>
</feature>
<dbReference type="GeneID" id="301125482"/>
<sequence length="304" mass="34398">MRSFHMFIRGIILAGYALLLFKLLLTSQLANYVSPKMHPFIYFALFVLLILGGMQILRSGMNTSESHCHCDGEHHMPKTPASTVFIYSLFLLPVMIGLMLSNHVLDSSVASKRGVQFGAQPLAESSNSQVQTEEKDLVEEYLRDPEGYMKKVDERVNEILQEDNSAVQSTEKENEQLKNDLIGTDKIVVTDEKYISTINMISENVEQLIGKKVEITGFVFRERDFRSNQLVVARFGVTCCIADASVYGMLVEGENVAKLKDDTWIKVTGTIHKTTYHQSTIPVIEQPAIEMIEVPDQPYVYEEY</sequence>
<name>A0ABY9WDI3_9BACI</name>
<dbReference type="Pfam" id="PF09323">
    <property type="entry name" value="DUF1980"/>
    <property type="match status" value="1"/>
</dbReference>
<evidence type="ECO:0000256" key="1">
    <source>
        <dbReference type="SAM" id="Phobius"/>
    </source>
</evidence>
<keyword evidence="1" id="KW-0812">Transmembrane</keyword>
<dbReference type="RefSeq" id="WP_311067064.1">
    <property type="nucleotide sequence ID" value="NZ_CP134501.1"/>
</dbReference>
<feature type="transmembrane region" description="Helical" evidence="1">
    <location>
        <begin position="37"/>
        <end position="57"/>
    </location>
</feature>
<proteinExistence type="predicted"/>
<keyword evidence="5" id="KW-1185">Reference proteome</keyword>
<dbReference type="EMBL" id="CP134501">
    <property type="protein sequence ID" value="WNF34189.1"/>
    <property type="molecule type" value="Genomic_DNA"/>
</dbReference>
<keyword evidence="1" id="KW-0472">Membrane</keyword>
<organism evidence="4 5">
    <name type="scientific">Aeribacillus composti</name>
    <dbReference type="NCBI Taxonomy" id="1868734"/>
    <lineage>
        <taxon>Bacteria</taxon>
        <taxon>Bacillati</taxon>
        <taxon>Bacillota</taxon>
        <taxon>Bacilli</taxon>
        <taxon>Bacillales</taxon>
        <taxon>Bacillaceae</taxon>
        <taxon>Aeribacillus</taxon>
    </lineage>
</organism>
<accession>A0ABY9WDI3</accession>
<evidence type="ECO:0000259" key="2">
    <source>
        <dbReference type="Pfam" id="PF09323"/>
    </source>
</evidence>
<evidence type="ECO:0000313" key="5">
    <source>
        <dbReference type="Proteomes" id="UP001303701"/>
    </source>
</evidence>
<dbReference type="InterPro" id="IPR048447">
    <property type="entry name" value="DUF1980_C"/>
</dbReference>
<dbReference type="NCBIfam" id="TIGR03943">
    <property type="entry name" value="TIGR03943 family putative permease subunit"/>
    <property type="match status" value="1"/>
</dbReference>
<feature type="domain" description="DUF1980" evidence="3">
    <location>
        <begin position="169"/>
        <end position="302"/>
    </location>
</feature>
<evidence type="ECO:0000259" key="3">
    <source>
        <dbReference type="Pfam" id="PF21537"/>
    </source>
</evidence>
<dbReference type="InterPro" id="IPR015402">
    <property type="entry name" value="DUF1980"/>
</dbReference>
<keyword evidence="1" id="KW-1133">Transmembrane helix</keyword>
<dbReference type="PANTHER" id="PTHR40047">
    <property type="entry name" value="UPF0703 PROTEIN YCGQ"/>
    <property type="match status" value="1"/>
</dbReference>
<dbReference type="Pfam" id="PF21537">
    <property type="entry name" value="DUF1980_C"/>
    <property type="match status" value="1"/>
</dbReference>
<dbReference type="PANTHER" id="PTHR40047:SF1">
    <property type="entry name" value="UPF0703 PROTEIN YCGQ"/>
    <property type="match status" value="1"/>
</dbReference>
<dbReference type="InterPro" id="IPR052955">
    <property type="entry name" value="UPF0703_membrane_permease"/>
</dbReference>
<dbReference type="InterPro" id="IPR048493">
    <property type="entry name" value="DUF1980_N"/>
</dbReference>
<evidence type="ECO:0000313" key="4">
    <source>
        <dbReference type="EMBL" id="WNF34189.1"/>
    </source>
</evidence>
<dbReference type="Proteomes" id="UP001303701">
    <property type="component" value="Chromosome"/>
</dbReference>